<evidence type="ECO:0000256" key="5">
    <source>
        <dbReference type="ARBA" id="ARBA00022833"/>
    </source>
</evidence>
<evidence type="ECO:0000256" key="7">
    <source>
        <dbReference type="RuleBase" id="RU003435"/>
    </source>
</evidence>
<evidence type="ECO:0000256" key="6">
    <source>
        <dbReference type="ARBA" id="ARBA00023049"/>
    </source>
</evidence>
<gene>
    <name evidence="9" type="ORF">CNF02_11280</name>
</gene>
<feature type="domain" description="Peptidase M3A/M3B catalytic" evidence="8">
    <location>
        <begin position="276"/>
        <end position="723"/>
    </location>
</feature>
<dbReference type="InterPro" id="IPR024079">
    <property type="entry name" value="MetalloPept_cat_dom_sf"/>
</dbReference>
<dbReference type="Pfam" id="PF01432">
    <property type="entry name" value="Peptidase_M3"/>
    <property type="match status" value="1"/>
</dbReference>
<dbReference type="InterPro" id="IPR024077">
    <property type="entry name" value="Neurolysin/TOP_dom2"/>
</dbReference>
<comment type="similarity">
    <text evidence="1 7">Belongs to the peptidase M3 family.</text>
</comment>
<name>A0A2A5W8C2_9GAMM</name>
<dbReference type="PANTHER" id="PTHR43660:SF1">
    <property type="entry name" value="DIPEPTIDYL CARBOXYPEPTIDASE"/>
    <property type="match status" value="1"/>
</dbReference>
<evidence type="ECO:0000256" key="3">
    <source>
        <dbReference type="ARBA" id="ARBA00022723"/>
    </source>
</evidence>
<keyword evidence="5 7" id="KW-0862">Zinc</keyword>
<reference evidence="9 10" key="1">
    <citation type="submission" date="2017-08" db="EMBL/GenBank/DDBJ databases">
        <title>Fine stratification of microbial communities through a metagenomic profile of the photic zone.</title>
        <authorList>
            <person name="Haro-Moreno J.M."/>
            <person name="Lopez-Perez M."/>
            <person name="De La Torre J."/>
            <person name="Picazo A."/>
            <person name="Camacho A."/>
            <person name="Rodriguez-Valera F."/>
        </authorList>
    </citation>
    <scope>NUCLEOTIDE SEQUENCE [LARGE SCALE GENOMIC DNA]</scope>
    <source>
        <strain evidence="9">MED-G28</strain>
    </source>
</reference>
<dbReference type="GO" id="GO:0006508">
    <property type="term" value="P:proteolysis"/>
    <property type="evidence" value="ECO:0007669"/>
    <property type="project" value="UniProtKB-KW"/>
</dbReference>
<dbReference type="EMBL" id="NTJZ01000014">
    <property type="protein sequence ID" value="PDH32662.1"/>
    <property type="molecule type" value="Genomic_DNA"/>
</dbReference>
<sequence length="725" mass="82130">MKLRIISLVLPILLLDGCRKQEQQSNSMTSAIDRDTSMQMNETAAIVQNPFFVESPLYMNYPQFDLIKNEHYLPAFERGMAEHLVEIETIASQMEVTSFENTIIALELAGKLYARVASVFFAMSSAHTNEQIQALAQQLATEIAAHEDAILLNRDLFAKINNLYEQQEFLELDEESKRLLEDYYIDFIRAGAGLDVDEQVRMKELNAQIAVLETQFSQNILSEVNDLAIVVDTREELAGLSEARKDAAAEEAAERGLNGKFVIPLLNTSGQPTLVRLQNRNLRERIHTTSLSRGSRGGEFDNREILSDVIRLRAERAQLLGYANHAEYILENQTAQNVAAVNQRLGELTPAAVANATREASDLQQIIAEDGQNFELASWDWDFYTEKLRVDRYDFDVNQLRPYFELNNVLQKGVFFAAEKLYGITFQERTDLPVYQEDVRVFEVYDMTGATLALFIADFYARPSKRGGAWMNAYISQSGLQGTQPIIANHLNITKPTESEATLLTFDEVTTMFHEFGHALHGMFSNVEYPSFAGTRVPRDFVEYPSQVNEMWATWPEVLENYAVHFASGEPMPAELLAKVLSTQKFNQGFSTTEYLAASIIDQALHQLNPEQVPLAEEIMDFELEALETSGISLEAIPPRYRATYFNHIMGGYSAGYYSYIWSEVLDADTVDWFKENGGLLRENGDHFRNSLLSRGGSEDAMQLFRNFRGRNAEIAPLLERRGLN</sequence>
<keyword evidence="6 7" id="KW-0482">Metalloprotease</keyword>
<dbReference type="GO" id="GO:0046872">
    <property type="term" value="F:metal ion binding"/>
    <property type="evidence" value="ECO:0007669"/>
    <property type="project" value="UniProtKB-UniRule"/>
</dbReference>
<dbReference type="GO" id="GO:0004222">
    <property type="term" value="F:metalloendopeptidase activity"/>
    <property type="evidence" value="ECO:0007669"/>
    <property type="project" value="InterPro"/>
</dbReference>
<comment type="caution">
    <text evidence="9">The sequence shown here is derived from an EMBL/GenBank/DDBJ whole genome shotgun (WGS) entry which is preliminary data.</text>
</comment>
<keyword evidence="9" id="KW-0121">Carboxypeptidase</keyword>
<dbReference type="Gene3D" id="1.10.1370.10">
    <property type="entry name" value="Neurolysin, domain 3"/>
    <property type="match status" value="1"/>
</dbReference>
<keyword evidence="2 7" id="KW-0645">Protease</keyword>
<dbReference type="Gene3D" id="1.10.1370.40">
    <property type="match status" value="1"/>
</dbReference>
<dbReference type="GO" id="GO:0005829">
    <property type="term" value="C:cytosol"/>
    <property type="evidence" value="ECO:0007669"/>
    <property type="project" value="TreeGrafter"/>
</dbReference>
<dbReference type="InterPro" id="IPR034005">
    <property type="entry name" value="M3A_DCP"/>
</dbReference>
<evidence type="ECO:0000256" key="4">
    <source>
        <dbReference type="ARBA" id="ARBA00022801"/>
    </source>
</evidence>
<dbReference type="Proteomes" id="UP000219329">
    <property type="component" value="Unassembled WGS sequence"/>
</dbReference>
<comment type="cofactor">
    <cofactor evidence="7">
        <name>Zn(2+)</name>
        <dbReference type="ChEBI" id="CHEBI:29105"/>
    </cofactor>
    <text evidence="7">Binds 1 zinc ion.</text>
</comment>
<dbReference type="FunFam" id="3.40.390.10:FF:000009">
    <property type="entry name" value="Oligopeptidase A"/>
    <property type="match status" value="1"/>
</dbReference>
<keyword evidence="4 7" id="KW-0378">Hydrolase</keyword>
<evidence type="ECO:0000259" key="8">
    <source>
        <dbReference type="Pfam" id="PF01432"/>
    </source>
</evidence>
<dbReference type="CDD" id="cd06456">
    <property type="entry name" value="M3A_DCP"/>
    <property type="match status" value="1"/>
</dbReference>
<evidence type="ECO:0000313" key="10">
    <source>
        <dbReference type="Proteomes" id="UP000219329"/>
    </source>
</evidence>
<organism evidence="9 10">
    <name type="scientific">OM182 bacterium MED-G28</name>
    <dbReference type="NCBI Taxonomy" id="1986256"/>
    <lineage>
        <taxon>Bacteria</taxon>
        <taxon>Pseudomonadati</taxon>
        <taxon>Pseudomonadota</taxon>
        <taxon>Gammaproteobacteria</taxon>
        <taxon>OMG group</taxon>
        <taxon>OM182 clade</taxon>
    </lineage>
</organism>
<dbReference type="Gene3D" id="3.40.390.10">
    <property type="entry name" value="Collagenase (Catalytic Domain)"/>
    <property type="match status" value="1"/>
</dbReference>
<dbReference type="InterPro" id="IPR001567">
    <property type="entry name" value="Pept_M3A_M3B_dom"/>
</dbReference>
<evidence type="ECO:0000256" key="1">
    <source>
        <dbReference type="ARBA" id="ARBA00006040"/>
    </source>
</evidence>
<keyword evidence="3 7" id="KW-0479">Metal-binding</keyword>
<evidence type="ECO:0000313" key="9">
    <source>
        <dbReference type="EMBL" id="PDH32662.1"/>
    </source>
</evidence>
<dbReference type="GO" id="GO:0004180">
    <property type="term" value="F:carboxypeptidase activity"/>
    <property type="evidence" value="ECO:0007669"/>
    <property type="project" value="UniProtKB-KW"/>
</dbReference>
<dbReference type="PANTHER" id="PTHR43660">
    <property type="entry name" value="DIPEPTIDYL CARBOXYPEPTIDASE"/>
    <property type="match status" value="1"/>
</dbReference>
<dbReference type="AlphaFoldDB" id="A0A2A5W8C2"/>
<dbReference type="InterPro" id="IPR045090">
    <property type="entry name" value="Pept_M3A_M3B"/>
</dbReference>
<accession>A0A2A5W8C2</accession>
<dbReference type="SUPFAM" id="SSF55486">
    <property type="entry name" value="Metalloproteases ('zincins'), catalytic domain"/>
    <property type="match status" value="1"/>
</dbReference>
<proteinExistence type="inferred from homology"/>
<evidence type="ECO:0000256" key="2">
    <source>
        <dbReference type="ARBA" id="ARBA00022670"/>
    </source>
</evidence>
<protein>
    <submittedName>
        <fullName evidence="9">Dipeptidyl carboxypeptidase II</fullName>
    </submittedName>
</protein>